<dbReference type="RefSeq" id="WP_238281735.1">
    <property type="nucleotide sequence ID" value="NZ_BPQL01000136.1"/>
</dbReference>
<reference evidence="1 2" key="1">
    <citation type="submission" date="2024-06" db="EMBL/GenBank/DDBJ databases">
        <title>Genomic Encyclopedia of Type Strains, Phase IV (KMG-IV): sequencing the most valuable type-strain genomes for metagenomic binning, comparative biology and taxonomic classification.</title>
        <authorList>
            <person name="Goeker M."/>
        </authorList>
    </citation>
    <scope>NUCLEOTIDE SEQUENCE [LARGE SCALE GENOMIC DNA]</scope>
    <source>
        <strain evidence="1 2">DSM 21331</strain>
    </source>
</reference>
<comment type="caution">
    <text evidence="1">The sequence shown here is derived from an EMBL/GenBank/DDBJ whole genome shotgun (WGS) entry which is preliminary data.</text>
</comment>
<protein>
    <recommendedName>
        <fullName evidence="3">DUF4089 domain-containing protein</fullName>
    </recommendedName>
</protein>
<gene>
    <name evidence="1" type="ORF">ABID43_003395</name>
</gene>
<keyword evidence="2" id="KW-1185">Reference proteome</keyword>
<dbReference type="Pfam" id="PF13318">
    <property type="entry name" value="AtzG-like"/>
    <property type="match status" value="1"/>
</dbReference>
<sequence length="66" mass="6695">MSEPNDPPRGGLDAYIDAAAGLLAIPLDPAWIGAIGSNLAVLRAAAAHVAEFPLPDEAEAAPVYEA</sequence>
<name>A0ABV2LAT7_9HYPH</name>
<dbReference type="InterPro" id="IPR025148">
    <property type="entry name" value="AtzG-like"/>
</dbReference>
<dbReference type="Proteomes" id="UP001549145">
    <property type="component" value="Unassembled WGS sequence"/>
</dbReference>
<dbReference type="EMBL" id="JBEPMM010000010">
    <property type="protein sequence ID" value="MET3693841.1"/>
    <property type="molecule type" value="Genomic_DNA"/>
</dbReference>
<evidence type="ECO:0000313" key="2">
    <source>
        <dbReference type="Proteomes" id="UP001549145"/>
    </source>
</evidence>
<proteinExistence type="predicted"/>
<accession>A0ABV2LAT7</accession>
<evidence type="ECO:0008006" key="3">
    <source>
        <dbReference type="Google" id="ProtNLM"/>
    </source>
</evidence>
<evidence type="ECO:0000313" key="1">
    <source>
        <dbReference type="EMBL" id="MET3693841.1"/>
    </source>
</evidence>
<organism evidence="1 2">
    <name type="scientific">Methylobacterium goesingense</name>
    <dbReference type="NCBI Taxonomy" id="243690"/>
    <lineage>
        <taxon>Bacteria</taxon>
        <taxon>Pseudomonadati</taxon>
        <taxon>Pseudomonadota</taxon>
        <taxon>Alphaproteobacteria</taxon>
        <taxon>Hyphomicrobiales</taxon>
        <taxon>Methylobacteriaceae</taxon>
        <taxon>Methylobacterium</taxon>
    </lineage>
</organism>